<evidence type="ECO:0000256" key="1">
    <source>
        <dbReference type="SAM" id="SignalP"/>
    </source>
</evidence>
<feature type="chain" id="PRO_5042921979" evidence="1">
    <location>
        <begin position="18"/>
        <end position="164"/>
    </location>
</feature>
<evidence type="ECO:0000313" key="3">
    <source>
        <dbReference type="Proteomes" id="UP001307849"/>
    </source>
</evidence>
<feature type="signal peptide" evidence="1">
    <location>
        <begin position="1"/>
        <end position="17"/>
    </location>
</feature>
<protein>
    <submittedName>
        <fullName evidence="2">Uncharacterized protein</fullName>
    </submittedName>
</protein>
<reference evidence="2 3" key="1">
    <citation type="submission" date="2019-10" db="EMBL/GenBank/DDBJ databases">
        <authorList>
            <person name="Palmer J.M."/>
        </authorList>
    </citation>
    <scope>NUCLEOTIDE SEQUENCE [LARGE SCALE GENOMIC DNA]</scope>
    <source>
        <strain evidence="2 3">TWF506</strain>
    </source>
</reference>
<keyword evidence="3" id="KW-1185">Reference proteome</keyword>
<keyword evidence="1" id="KW-0732">Signal</keyword>
<dbReference type="EMBL" id="JAVHJM010000012">
    <property type="protein sequence ID" value="KAK6500850.1"/>
    <property type="molecule type" value="Genomic_DNA"/>
</dbReference>
<evidence type="ECO:0000313" key="2">
    <source>
        <dbReference type="EMBL" id="KAK6500850.1"/>
    </source>
</evidence>
<dbReference type="AlphaFoldDB" id="A0AAN8P5H6"/>
<organism evidence="2 3">
    <name type="scientific">Arthrobotrys conoides</name>
    <dbReference type="NCBI Taxonomy" id="74498"/>
    <lineage>
        <taxon>Eukaryota</taxon>
        <taxon>Fungi</taxon>
        <taxon>Dikarya</taxon>
        <taxon>Ascomycota</taxon>
        <taxon>Pezizomycotina</taxon>
        <taxon>Orbiliomycetes</taxon>
        <taxon>Orbiliales</taxon>
        <taxon>Orbiliaceae</taxon>
        <taxon>Arthrobotrys</taxon>
    </lineage>
</organism>
<name>A0AAN8P5H6_9PEZI</name>
<comment type="caution">
    <text evidence="2">The sequence shown here is derived from an EMBL/GenBank/DDBJ whole genome shotgun (WGS) entry which is preliminary data.</text>
</comment>
<accession>A0AAN8P5H6</accession>
<dbReference type="Proteomes" id="UP001307849">
    <property type="component" value="Unassembled WGS sequence"/>
</dbReference>
<proteinExistence type="predicted"/>
<gene>
    <name evidence="2" type="ORF">TWF506_003611</name>
</gene>
<sequence>MVAVIGALTTFPPLVAALGSSGASAVTGAAVAGAGALEGLTAGAAVSAIGEGAVVATGAVAGGSSAGIALATLAGPIGCLLVGCEEDNESGVTWDCWKAVVRDESVERSKGMEFRTLVGHENVKGVREVNGGRFLVENVFGEKFLVGGVEVGGRLALHASMVLE</sequence>